<dbReference type="AlphaFoldDB" id="A0A1F4T5D9"/>
<accession>A0A1F4T5D9</accession>
<gene>
    <name evidence="17" type="primary">ilvE</name>
    <name evidence="18" type="ORF">A3K49_01920</name>
</gene>
<dbReference type="EMBL" id="MEUG01000001">
    <property type="protein sequence ID" value="OGC27757.1"/>
    <property type="molecule type" value="Genomic_DNA"/>
</dbReference>
<dbReference type="InterPro" id="IPR050571">
    <property type="entry name" value="Class-IV_PLP-Dep_Aminotrnsfr"/>
</dbReference>
<dbReference type="GO" id="GO:0009099">
    <property type="term" value="P:L-valine biosynthetic process"/>
    <property type="evidence" value="ECO:0007669"/>
    <property type="project" value="UniProtKB-UniPathway"/>
</dbReference>
<evidence type="ECO:0000256" key="16">
    <source>
        <dbReference type="RuleBase" id="RU004516"/>
    </source>
</evidence>
<dbReference type="NCBIfam" id="TIGR01122">
    <property type="entry name" value="ilvE_I"/>
    <property type="match status" value="1"/>
</dbReference>
<keyword evidence="11 17" id="KW-0100">Branched-chain amino acid biosynthesis</keyword>
<dbReference type="CDD" id="cd01557">
    <property type="entry name" value="BCAT_beta_family"/>
    <property type="match status" value="1"/>
</dbReference>
<comment type="catalytic activity">
    <reaction evidence="14 17">
        <text>L-leucine + 2-oxoglutarate = 4-methyl-2-oxopentanoate + L-glutamate</text>
        <dbReference type="Rhea" id="RHEA:18321"/>
        <dbReference type="ChEBI" id="CHEBI:16810"/>
        <dbReference type="ChEBI" id="CHEBI:17865"/>
        <dbReference type="ChEBI" id="CHEBI:29985"/>
        <dbReference type="ChEBI" id="CHEBI:57427"/>
        <dbReference type="EC" id="2.6.1.42"/>
    </reaction>
</comment>
<dbReference type="PANTHER" id="PTHR42743:SF4">
    <property type="entry name" value="BRANCHED-CHAIN-AMINO-ACID AMINOTRANSFERASE-RELATED"/>
    <property type="match status" value="1"/>
</dbReference>
<comment type="function">
    <text evidence="2 17">Acts on leucine, isoleucine and valine.</text>
</comment>
<comment type="caution">
    <text evidence="18">The sequence shown here is derived from an EMBL/GenBank/DDBJ whole genome shotgun (WGS) entry which is preliminary data.</text>
</comment>
<dbReference type="GO" id="GO:0052654">
    <property type="term" value="F:L-leucine-2-oxoglutarate transaminase activity"/>
    <property type="evidence" value="ECO:0007669"/>
    <property type="project" value="RHEA"/>
</dbReference>
<evidence type="ECO:0000313" key="19">
    <source>
        <dbReference type="Proteomes" id="UP000178602"/>
    </source>
</evidence>
<comment type="cofactor">
    <cofactor evidence="1 16">
        <name>pyridoxal 5'-phosphate</name>
        <dbReference type="ChEBI" id="CHEBI:597326"/>
    </cofactor>
</comment>
<dbReference type="EC" id="2.6.1.42" evidence="17"/>
<keyword evidence="10 16" id="KW-0663">Pyridoxal phosphate</keyword>
<dbReference type="PANTHER" id="PTHR42743">
    <property type="entry name" value="AMINO-ACID AMINOTRANSFERASE"/>
    <property type="match status" value="1"/>
</dbReference>
<dbReference type="Pfam" id="PF01063">
    <property type="entry name" value="Aminotran_4"/>
    <property type="match status" value="1"/>
</dbReference>
<dbReference type="UniPathway" id="UPA00047">
    <property type="reaction ID" value="UER00058"/>
</dbReference>
<evidence type="ECO:0000256" key="1">
    <source>
        <dbReference type="ARBA" id="ARBA00001933"/>
    </source>
</evidence>
<dbReference type="InterPro" id="IPR036038">
    <property type="entry name" value="Aminotransferase-like"/>
</dbReference>
<dbReference type="GO" id="GO:0009097">
    <property type="term" value="P:isoleucine biosynthetic process"/>
    <property type="evidence" value="ECO:0007669"/>
    <property type="project" value="UniProtKB-UniPathway"/>
</dbReference>
<dbReference type="PROSITE" id="PS00770">
    <property type="entry name" value="AA_TRANSFER_CLASS_4"/>
    <property type="match status" value="1"/>
</dbReference>
<dbReference type="GO" id="GO:0052655">
    <property type="term" value="F:L-valine-2-oxoglutarate transaminase activity"/>
    <property type="evidence" value="ECO:0007669"/>
    <property type="project" value="RHEA"/>
</dbReference>
<dbReference type="InterPro" id="IPR005785">
    <property type="entry name" value="B_amino_transI"/>
</dbReference>
<comment type="pathway">
    <text evidence="3 17">Amino-acid biosynthesis; L-isoleucine biosynthesis; L-isoleucine from 2-oxobutanoate: step 4/4.</text>
</comment>
<keyword evidence="7 17" id="KW-0032">Aminotransferase</keyword>
<comment type="pathway">
    <text evidence="4 17">Amino-acid biosynthesis; L-valine biosynthesis; L-valine from pyruvate: step 4/4.</text>
</comment>
<evidence type="ECO:0000256" key="3">
    <source>
        <dbReference type="ARBA" id="ARBA00004824"/>
    </source>
</evidence>
<evidence type="ECO:0000256" key="7">
    <source>
        <dbReference type="ARBA" id="ARBA00022576"/>
    </source>
</evidence>
<comment type="catalytic activity">
    <reaction evidence="12 17">
        <text>L-valine + 2-oxoglutarate = 3-methyl-2-oxobutanoate + L-glutamate</text>
        <dbReference type="Rhea" id="RHEA:24813"/>
        <dbReference type="ChEBI" id="CHEBI:11851"/>
        <dbReference type="ChEBI" id="CHEBI:16810"/>
        <dbReference type="ChEBI" id="CHEBI:29985"/>
        <dbReference type="ChEBI" id="CHEBI:57762"/>
        <dbReference type="EC" id="2.6.1.42"/>
    </reaction>
</comment>
<evidence type="ECO:0000313" key="18">
    <source>
        <dbReference type="EMBL" id="OGC27757.1"/>
    </source>
</evidence>
<evidence type="ECO:0000256" key="2">
    <source>
        <dbReference type="ARBA" id="ARBA00003109"/>
    </source>
</evidence>
<evidence type="ECO:0000256" key="12">
    <source>
        <dbReference type="ARBA" id="ARBA00048212"/>
    </source>
</evidence>
<dbReference type="UniPathway" id="UPA00048">
    <property type="reaction ID" value="UER00073"/>
</dbReference>
<dbReference type="InterPro" id="IPR043132">
    <property type="entry name" value="BCAT-like_C"/>
</dbReference>
<evidence type="ECO:0000256" key="4">
    <source>
        <dbReference type="ARBA" id="ARBA00004931"/>
    </source>
</evidence>
<comment type="catalytic activity">
    <reaction evidence="13 17">
        <text>L-isoleucine + 2-oxoglutarate = (S)-3-methyl-2-oxopentanoate + L-glutamate</text>
        <dbReference type="Rhea" id="RHEA:24801"/>
        <dbReference type="ChEBI" id="CHEBI:16810"/>
        <dbReference type="ChEBI" id="CHEBI:29985"/>
        <dbReference type="ChEBI" id="CHEBI:35146"/>
        <dbReference type="ChEBI" id="CHEBI:58045"/>
        <dbReference type="EC" id="2.6.1.42"/>
    </reaction>
</comment>
<dbReference type="GO" id="GO:0009098">
    <property type="term" value="P:L-leucine biosynthetic process"/>
    <property type="evidence" value="ECO:0007669"/>
    <property type="project" value="UniProtKB-UniPathway"/>
</dbReference>
<organism evidence="18 19">
    <name type="scientific">candidate division WOR-1 bacterium RIFOXYC12_FULL_54_18</name>
    <dbReference type="NCBI Taxonomy" id="1802584"/>
    <lineage>
        <taxon>Bacteria</taxon>
        <taxon>Bacillati</taxon>
        <taxon>Saganbacteria</taxon>
    </lineage>
</organism>
<evidence type="ECO:0000256" key="6">
    <source>
        <dbReference type="ARBA" id="ARBA00009320"/>
    </source>
</evidence>
<name>A0A1F4T5D9_UNCSA</name>
<comment type="pathway">
    <text evidence="5 17">Amino-acid biosynthesis; L-leucine biosynthesis; L-leucine from 3-methyl-2-oxobutanoate: step 4/4.</text>
</comment>
<reference evidence="18 19" key="1">
    <citation type="journal article" date="2016" name="Nat. Commun.">
        <title>Thousands of microbial genomes shed light on interconnected biogeochemical processes in an aquifer system.</title>
        <authorList>
            <person name="Anantharaman K."/>
            <person name="Brown C.T."/>
            <person name="Hug L.A."/>
            <person name="Sharon I."/>
            <person name="Castelle C.J."/>
            <person name="Probst A.J."/>
            <person name="Thomas B.C."/>
            <person name="Singh A."/>
            <person name="Wilkins M.J."/>
            <person name="Karaoz U."/>
            <person name="Brodie E.L."/>
            <person name="Williams K.H."/>
            <person name="Hubbard S.S."/>
            <person name="Banfield J.F."/>
        </authorList>
    </citation>
    <scope>NUCLEOTIDE SEQUENCE [LARGE SCALE GENOMIC DNA]</scope>
</reference>
<dbReference type="NCBIfam" id="NF005146">
    <property type="entry name" value="PRK06606.1"/>
    <property type="match status" value="1"/>
</dbReference>
<keyword evidence="9 17" id="KW-0808">Transferase</keyword>
<sequence>MKYAFFKGKIVPFEQANISIMTHAFNYGTGVFEGIRGYWNADKNQLYLVKLREHYERLQRSANLGLKTELKYSIDELCDFTIELAKKNGYKEDVYFRPIYYKSQAKIGLGLIGIEDDFCMFMSPFGNYLDISKGIKVCVSSWWRISARSAPQGAKMTGTYFNSSLAKAEALEKGFDEAILLSHEKTVAEGSGENLFMIKGGQLITPPVSETILPGITRLCIMELAEKELGLKTIERQIQQGELYTADELFFCGTGAQVSPIAQVDENVIGGGMIGPLTKKIQNLYFKAARGDNPKYISWSTPVY</sequence>
<evidence type="ECO:0000256" key="15">
    <source>
        <dbReference type="RuleBase" id="RU004106"/>
    </source>
</evidence>
<evidence type="ECO:0000256" key="10">
    <source>
        <dbReference type="ARBA" id="ARBA00022898"/>
    </source>
</evidence>
<dbReference type="InterPro" id="IPR043131">
    <property type="entry name" value="BCAT-like_N"/>
</dbReference>
<dbReference type="UniPathway" id="UPA00049">
    <property type="reaction ID" value="UER00062"/>
</dbReference>
<dbReference type="GO" id="GO:0052656">
    <property type="term" value="F:L-isoleucine-2-oxoglutarate transaminase activity"/>
    <property type="evidence" value="ECO:0007669"/>
    <property type="project" value="RHEA"/>
</dbReference>
<dbReference type="InterPro" id="IPR033939">
    <property type="entry name" value="BCAT_family"/>
</dbReference>
<dbReference type="Gene3D" id="3.20.10.10">
    <property type="entry name" value="D-amino Acid Aminotransferase, subunit A, domain 2"/>
    <property type="match status" value="1"/>
</dbReference>
<evidence type="ECO:0000256" key="9">
    <source>
        <dbReference type="ARBA" id="ARBA00022679"/>
    </source>
</evidence>
<evidence type="ECO:0000256" key="8">
    <source>
        <dbReference type="ARBA" id="ARBA00022605"/>
    </source>
</evidence>
<keyword evidence="8 17" id="KW-0028">Amino-acid biosynthesis</keyword>
<dbReference type="Proteomes" id="UP000178602">
    <property type="component" value="Unassembled WGS sequence"/>
</dbReference>
<dbReference type="Gene3D" id="3.30.470.10">
    <property type="match status" value="1"/>
</dbReference>
<dbReference type="InterPro" id="IPR001544">
    <property type="entry name" value="Aminotrans_IV"/>
</dbReference>
<comment type="similarity">
    <text evidence="6 15">Belongs to the class-IV pyridoxal-phosphate-dependent aminotransferase family.</text>
</comment>
<evidence type="ECO:0000256" key="14">
    <source>
        <dbReference type="ARBA" id="ARBA00049229"/>
    </source>
</evidence>
<proteinExistence type="inferred from homology"/>
<dbReference type="SUPFAM" id="SSF56752">
    <property type="entry name" value="D-aminoacid aminotransferase-like PLP-dependent enzymes"/>
    <property type="match status" value="1"/>
</dbReference>
<protein>
    <recommendedName>
        <fullName evidence="17">Branched-chain-amino-acid aminotransferase</fullName>
        <shortName evidence="17">BCAT</shortName>
        <ecNumber evidence="17">2.6.1.42</ecNumber>
    </recommendedName>
</protein>
<evidence type="ECO:0000256" key="13">
    <source>
        <dbReference type="ARBA" id="ARBA00048798"/>
    </source>
</evidence>
<dbReference type="InterPro" id="IPR018300">
    <property type="entry name" value="Aminotrans_IV_CS"/>
</dbReference>
<dbReference type="FunFam" id="3.20.10.10:FF:000002">
    <property type="entry name" value="D-alanine aminotransferase"/>
    <property type="match status" value="1"/>
</dbReference>
<evidence type="ECO:0000256" key="17">
    <source>
        <dbReference type="RuleBase" id="RU364094"/>
    </source>
</evidence>
<evidence type="ECO:0000256" key="11">
    <source>
        <dbReference type="ARBA" id="ARBA00023304"/>
    </source>
</evidence>
<evidence type="ECO:0000256" key="5">
    <source>
        <dbReference type="ARBA" id="ARBA00005072"/>
    </source>
</evidence>